<evidence type="ECO:0000313" key="1">
    <source>
        <dbReference type="EMBL" id="GAH53852.1"/>
    </source>
</evidence>
<comment type="caution">
    <text evidence="1">The sequence shown here is derived from an EMBL/GenBank/DDBJ whole genome shotgun (WGS) entry which is preliminary data.</text>
</comment>
<sequence length="49" mass="5969">MISKKTKFEKWLRDNKEKNEERIARMKKEGLNPREIDFNLALIFNMQEG</sequence>
<protein>
    <submittedName>
        <fullName evidence="1">Uncharacterized protein</fullName>
    </submittedName>
</protein>
<accession>X1G9E2</accession>
<dbReference type="AlphaFoldDB" id="X1G9E2"/>
<organism evidence="1">
    <name type="scientific">marine sediment metagenome</name>
    <dbReference type="NCBI Taxonomy" id="412755"/>
    <lineage>
        <taxon>unclassified sequences</taxon>
        <taxon>metagenomes</taxon>
        <taxon>ecological metagenomes</taxon>
    </lineage>
</organism>
<dbReference type="EMBL" id="BARU01020851">
    <property type="protein sequence ID" value="GAH53852.1"/>
    <property type="molecule type" value="Genomic_DNA"/>
</dbReference>
<name>X1G9E2_9ZZZZ</name>
<reference evidence="1" key="1">
    <citation type="journal article" date="2014" name="Front. Microbiol.">
        <title>High frequency of phylogenetically diverse reductive dehalogenase-homologous genes in deep subseafloor sedimentary metagenomes.</title>
        <authorList>
            <person name="Kawai M."/>
            <person name="Futagami T."/>
            <person name="Toyoda A."/>
            <person name="Takaki Y."/>
            <person name="Nishi S."/>
            <person name="Hori S."/>
            <person name="Arai W."/>
            <person name="Tsubouchi T."/>
            <person name="Morono Y."/>
            <person name="Uchiyama I."/>
            <person name="Ito T."/>
            <person name="Fujiyama A."/>
            <person name="Inagaki F."/>
            <person name="Takami H."/>
        </authorList>
    </citation>
    <scope>NUCLEOTIDE SEQUENCE</scope>
    <source>
        <strain evidence="1">Expedition CK06-06</strain>
    </source>
</reference>
<gene>
    <name evidence="1" type="ORF">S03H2_34200</name>
</gene>
<proteinExistence type="predicted"/>